<organism evidence="2 3">
    <name type="scientific">Botrytis porri</name>
    <dbReference type="NCBI Taxonomy" id="87229"/>
    <lineage>
        <taxon>Eukaryota</taxon>
        <taxon>Fungi</taxon>
        <taxon>Dikarya</taxon>
        <taxon>Ascomycota</taxon>
        <taxon>Pezizomycotina</taxon>
        <taxon>Leotiomycetes</taxon>
        <taxon>Helotiales</taxon>
        <taxon>Sclerotiniaceae</taxon>
        <taxon>Botrytis</taxon>
    </lineage>
</organism>
<evidence type="ECO:0000313" key="3">
    <source>
        <dbReference type="Proteomes" id="UP000297280"/>
    </source>
</evidence>
<dbReference type="Proteomes" id="UP000297280">
    <property type="component" value="Unassembled WGS sequence"/>
</dbReference>
<evidence type="ECO:0000313" key="2">
    <source>
        <dbReference type="EMBL" id="TGO89946.1"/>
    </source>
</evidence>
<protein>
    <submittedName>
        <fullName evidence="2">Uncharacterized protein</fullName>
    </submittedName>
</protein>
<reference evidence="2 3" key="1">
    <citation type="submission" date="2017-12" db="EMBL/GenBank/DDBJ databases">
        <title>Comparative genomics of Botrytis spp.</title>
        <authorList>
            <person name="Valero-Jimenez C.A."/>
            <person name="Tapia P."/>
            <person name="Veloso J."/>
            <person name="Silva-Moreno E."/>
            <person name="Staats M."/>
            <person name="Valdes J.H."/>
            <person name="Van Kan J.A.L."/>
        </authorList>
    </citation>
    <scope>NUCLEOTIDE SEQUENCE [LARGE SCALE GENOMIC DNA]</scope>
    <source>
        <strain evidence="2 3">MUCL3349</strain>
    </source>
</reference>
<gene>
    <name evidence="2" type="ORF">BPOR_0086g00160</name>
</gene>
<name>A0A4Z1KZP1_9HELO</name>
<dbReference type="AlphaFoldDB" id="A0A4Z1KZP1"/>
<feature type="compositionally biased region" description="Polar residues" evidence="1">
    <location>
        <begin position="58"/>
        <end position="77"/>
    </location>
</feature>
<comment type="caution">
    <text evidence="2">The sequence shown here is derived from an EMBL/GenBank/DDBJ whole genome shotgun (WGS) entry which is preliminary data.</text>
</comment>
<feature type="region of interest" description="Disordered" evidence="1">
    <location>
        <begin position="39"/>
        <end position="97"/>
    </location>
</feature>
<sequence>MTSRANHNPVTKPKREEFDSLKYYERAMKEYKQDKAYMKKYEPSNRKHRRNEGALWESNCSPTAASNGQTQGESSCSPPKKSANPVNNQGISKVTWGVDQKKPEVVIPKNKIVHKQTPDPKK</sequence>
<accession>A0A4Z1KZP1</accession>
<keyword evidence="3" id="KW-1185">Reference proteome</keyword>
<evidence type="ECO:0000256" key="1">
    <source>
        <dbReference type="SAM" id="MobiDB-lite"/>
    </source>
</evidence>
<dbReference type="EMBL" id="PQXO01000086">
    <property type="protein sequence ID" value="TGO89946.1"/>
    <property type="molecule type" value="Genomic_DNA"/>
</dbReference>
<proteinExistence type="predicted"/>